<dbReference type="EMBL" id="UGSZ01000001">
    <property type="protein sequence ID" value="SUB56456.1"/>
    <property type="molecule type" value="Genomic_DNA"/>
</dbReference>
<feature type="binding site" evidence="4">
    <location>
        <position position="99"/>
    </location>
    <ligand>
        <name>D-ribulose 5-phosphate</name>
        <dbReference type="ChEBI" id="CHEBI:58121"/>
    </ligand>
</feature>
<dbReference type="PANTHER" id="PTHR30345">
    <property type="entry name" value="RIBOSE-5-PHOSPHATE ISOMERASE B"/>
    <property type="match status" value="1"/>
</dbReference>
<dbReference type="NCBIfam" id="NF004051">
    <property type="entry name" value="PRK05571.1"/>
    <property type="match status" value="1"/>
</dbReference>
<dbReference type="RefSeq" id="WP_009345328.1">
    <property type="nucleotide sequence ID" value="NZ_CP165621.1"/>
</dbReference>
<dbReference type="GO" id="GO:0005975">
    <property type="term" value="P:carbohydrate metabolic process"/>
    <property type="evidence" value="ECO:0007669"/>
    <property type="project" value="InterPro"/>
</dbReference>
<evidence type="ECO:0000256" key="2">
    <source>
        <dbReference type="ARBA" id="ARBA00023235"/>
    </source>
</evidence>
<accession>A0A379C4D1</accession>
<feature type="binding site" evidence="4">
    <location>
        <position position="136"/>
    </location>
    <ligand>
        <name>D-ribulose 5-phosphate</name>
        <dbReference type="ChEBI" id="CHEBI:58121"/>
    </ligand>
</feature>
<dbReference type="SUPFAM" id="SSF89623">
    <property type="entry name" value="Ribose/Galactose isomerase RpiB/AlsB"/>
    <property type="match status" value="1"/>
</dbReference>
<dbReference type="PIRSF" id="PIRSF005384">
    <property type="entry name" value="RpiB_LacA_B"/>
    <property type="match status" value="1"/>
</dbReference>
<evidence type="ECO:0000256" key="4">
    <source>
        <dbReference type="PIRSR" id="PIRSR005384-2"/>
    </source>
</evidence>
<dbReference type="AlphaFoldDB" id="A0A379C4D1"/>
<dbReference type="InterPro" id="IPR036569">
    <property type="entry name" value="RpiB_LacA_LacB_sf"/>
</dbReference>
<proteinExistence type="inferred from homology"/>
<sequence>MKIALGSDHAGFHLKEDIKKYLQEKQIETIDCGSFSDQRCDYPDFGHKVAKTVQNGSVDYGIVICGSGIGISISANKVKGIRCALCSEPLSAKLSRNHNNCNMLAMGARLIGLDMAKEIVDTFVQSKFEGGRHIRRVEKIEEDL</sequence>
<name>A0A379C4D1_9FIRM</name>
<feature type="binding site" evidence="4">
    <location>
        <position position="132"/>
    </location>
    <ligand>
        <name>D-ribulose 5-phosphate</name>
        <dbReference type="ChEBI" id="CHEBI:58121"/>
    </ligand>
</feature>
<dbReference type="GO" id="GO:0004751">
    <property type="term" value="F:ribose-5-phosphate isomerase activity"/>
    <property type="evidence" value="ECO:0007669"/>
    <property type="project" value="UniProtKB-EC"/>
</dbReference>
<dbReference type="Pfam" id="PF02502">
    <property type="entry name" value="LacAB_rpiB"/>
    <property type="match status" value="1"/>
</dbReference>
<feature type="active site" description="Proton acceptor" evidence="3">
    <location>
        <position position="65"/>
    </location>
</feature>
<dbReference type="EC" id="5.3.1.6" evidence="5"/>
<dbReference type="OrthoDB" id="1778624at2"/>
<dbReference type="Proteomes" id="UP000255517">
    <property type="component" value="Unassembled WGS sequence"/>
</dbReference>
<protein>
    <submittedName>
        <fullName evidence="5">Ribose-5-phosphate isomerase B</fullName>
        <ecNumber evidence="5">5.3.1.6</ecNumber>
    </submittedName>
</protein>
<dbReference type="InterPro" id="IPR004785">
    <property type="entry name" value="RpiB"/>
</dbReference>
<dbReference type="InterPro" id="IPR003500">
    <property type="entry name" value="RpiB_LacA_LacB"/>
</dbReference>
<keyword evidence="2 5" id="KW-0413">Isomerase</keyword>
<gene>
    <name evidence="5" type="primary">rpiB</name>
    <name evidence="5" type="ORF">NCTC13149_00227</name>
</gene>
<dbReference type="NCBIfam" id="TIGR00689">
    <property type="entry name" value="rpiB_lacA_lacB"/>
    <property type="match status" value="1"/>
</dbReference>
<feature type="binding site" evidence="4">
    <location>
        <begin position="66"/>
        <end position="70"/>
    </location>
    <ligand>
        <name>D-ribulose 5-phosphate</name>
        <dbReference type="ChEBI" id="CHEBI:58121"/>
    </ligand>
</feature>
<reference evidence="5 6" key="1">
    <citation type="submission" date="2018-06" db="EMBL/GenBank/DDBJ databases">
        <authorList>
            <consortium name="Pathogen Informatics"/>
            <person name="Doyle S."/>
        </authorList>
    </citation>
    <scope>NUCLEOTIDE SEQUENCE [LARGE SCALE GENOMIC DNA]</scope>
    <source>
        <strain evidence="5 6">NCTC13149</strain>
    </source>
</reference>
<dbReference type="STRING" id="1122949.GCA_000378725_00796"/>
<feature type="binding site" evidence="4">
    <location>
        <begin position="8"/>
        <end position="9"/>
    </location>
    <ligand>
        <name>D-ribulose 5-phosphate</name>
        <dbReference type="ChEBI" id="CHEBI:58121"/>
    </ligand>
</feature>
<comment type="similarity">
    <text evidence="1">Belongs to the LacAB/RpiB family.</text>
</comment>
<evidence type="ECO:0000256" key="3">
    <source>
        <dbReference type="PIRSR" id="PIRSR005384-1"/>
    </source>
</evidence>
<dbReference type="PANTHER" id="PTHR30345:SF0">
    <property type="entry name" value="DNA DAMAGE-REPAIR_TOLERATION PROTEIN DRT102"/>
    <property type="match status" value="1"/>
</dbReference>
<evidence type="ECO:0000313" key="5">
    <source>
        <dbReference type="EMBL" id="SUB56456.1"/>
    </source>
</evidence>
<feature type="binding site" evidence="4">
    <location>
        <position position="109"/>
    </location>
    <ligand>
        <name>D-ribulose 5-phosphate</name>
        <dbReference type="ChEBI" id="CHEBI:58121"/>
    </ligand>
</feature>
<evidence type="ECO:0000313" key="6">
    <source>
        <dbReference type="Proteomes" id="UP000255517"/>
    </source>
</evidence>
<organism evidence="5 6">
    <name type="scientific">Peptoniphilus lacrimalis</name>
    <dbReference type="NCBI Taxonomy" id="33031"/>
    <lineage>
        <taxon>Bacteria</taxon>
        <taxon>Bacillati</taxon>
        <taxon>Bacillota</taxon>
        <taxon>Tissierellia</taxon>
        <taxon>Tissierellales</taxon>
        <taxon>Peptoniphilaceae</taxon>
        <taxon>Peptoniphilus</taxon>
    </lineage>
</organism>
<feature type="active site" description="Proton donor" evidence="3">
    <location>
        <position position="98"/>
    </location>
</feature>
<dbReference type="Gene3D" id="3.40.1400.10">
    <property type="entry name" value="Sugar-phosphate isomerase, RpiB/LacA/LacB"/>
    <property type="match status" value="1"/>
</dbReference>
<evidence type="ECO:0000256" key="1">
    <source>
        <dbReference type="ARBA" id="ARBA00008754"/>
    </source>
</evidence>
<dbReference type="NCBIfam" id="TIGR01120">
    <property type="entry name" value="rpiB"/>
    <property type="match status" value="1"/>
</dbReference>